<proteinExistence type="predicted"/>
<evidence type="ECO:0000313" key="4">
    <source>
        <dbReference type="EMBL" id="MCS7481571.1"/>
    </source>
</evidence>
<evidence type="ECO:0000256" key="1">
    <source>
        <dbReference type="ARBA" id="ARBA00022603"/>
    </source>
</evidence>
<dbReference type="GO" id="GO:0032259">
    <property type="term" value="P:methylation"/>
    <property type="evidence" value="ECO:0007669"/>
    <property type="project" value="UniProtKB-KW"/>
</dbReference>
<dbReference type="Proteomes" id="UP001141259">
    <property type="component" value="Unassembled WGS sequence"/>
</dbReference>
<sequence>MDLGFAGEVADFYASYRRGYPAEVFDDLVSSFGLTGEDTVLDLGCGTGQLAVPMAERVGHVLAVDPSPDMLARGPRRPNITWQVGSDADLPAHRGLGAVTVGQALHWMDHERLFRALDLRPGGGIAVVTNGTPLWLQDTAWSRALREVLEDWLGTTAGATCGTADADQRRYRAALVAAGYDVSTFVFEYTDDLDLEHVVGGVYSALPLDRLPTKDRRPLLEERIRRSLEPHRPFVEHVRVSVLKGLSSPRP</sequence>
<keyword evidence="5" id="KW-1185">Reference proteome</keyword>
<evidence type="ECO:0000313" key="5">
    <source>
        <dbReference type="Proteomes" id="UP001141259"/>
    </source>
</evidence>
<dbReference type="PANTHER" id="PTHR44942">
    <property type="entry name" value="METHYLTRANSF_11 DOMAIN-CONTAINING PROTEIN"/>
    <property type="match status" value="1"/>
</dbReference>
<protein>
    <submittedName>
        <fullName evidence="4">Methyltransferase domain-containing protein</fullName>
    </submittedName>
</protein>
<dbReference type="InterPro" id="IPR029063">
    <property type="entry name" value="SAM-dependent_MTases_sf"/>
</dbReference>
<dbReference type="AlphaFoldDB" id="A0A9X2VS05"/>
<dbReference type="InterPro" id="IPR051052">
    <property type="entry name" value="Diverse_substrate_MTase"/>
</dbReference>
<reference evidence="4" key="1">
    <citation type="submission" date="2022-08" db="EMBL/GenBank/DDBJ databases">
        <authorList>
            <person name="Tistechok S."/>
            <person name="Samborskyy M."/>
            <person name="Roman I."/>
        </authorList>
    </citation>
    <scope>NUCLEOTIDE SEQUENCE</scope>
    <source>
        <strain evidence="4">DSM 103496</strain>
    </source>
</reference>
<keyword evidence="1 4" id="KW-0489">Methyltransferase</keyword>
<dbReference type="CDD" id="cd02440">
    <property type="entry name" value="AdoMet_MTases"/>
    <property type="match status" value="1"/>
</dbReference>
<dbReference type="PANTHER" id="PTHR44942:SF4">
    <property type="entry name" value="METHYLTRANSFERASE TYPE 11 DOMAIN-CONTAINING PROTEIN"/>
    <property type="match status" value="1"/>
</dbReference>
<keyword evidence="2" id="KW-0808">Transferase</keyword>
<dbReference type="Gene3D" id="3.40.50.150">
    <property type="entry name" value="Vaccinia Virus protein VP39"/>
    <property type="match status" value="1"/>
</dbReference>
<organism evidence="4 5">
    <name type="scientific">Umezawaea endophytica</name>
    <dbReference type="NCBI Taxonomy" id="1654476"/>
    <lineage>
        <taxon>Bacteria</taxon>
        <taxon>Bacillati</taxon>
        <taxon>Actinomycetota</taxon>
        <taxon>Actinomycetes</taxon>
        <taxon>Pseudonocardiales</taxon>
        <taxon>Pseudonocardiaceae</taxon>
        <taxon>Umezawaea</taxon>
    </lineage>
</organism>
<dbReference type="InterPro" id="IPR041698">
    <property type="entry name" value="Methyltransf_25"/>
</dbReference>
<accession>A0A9X2VS05</accession>
<dbReference type="SUPFAM" id="SSF53335">
    <property type="entry name" value="S-adenosyl-L-methionine-dependent methyltransferases"/>
    <property type="match status" value="1"/>
</dbReference>
<comment type="caution">
    <text evidence="4">The sequence shown here is derived from an EMBL/GenBank/DDBJ whole genome shotgun (WGS) entry which is preliminary data.</text>
</comment>
<dbReference type="RefSeq" id="WP_259627061.1">
    <property type="nucleotide sequence ID" value="NZ_JANYMP010000019.1"/>
</dbReference>
<evidence type="ECO:0000259" key="3">
    <source>
        <dbReference type="Pfam" id="PF13649"/>
    </source>
</evidence>
<dbReference type="GO" id="GO:0008168">
    <property type="term" value="F:methyltransferase activity"/>
    <property type="evidence" value="ECO:0007669"/>
    <property type="project" value="UniProtKB-KW"/>
</dbReference>
<name>A0A9X2VS05_9PSEU</name>
<dbReference type="EMBL" id="JANYMP010000019">
    <property type="protein sequence ID" value="MCS7481571.1"/>
    <property type="molecule type" value="Genomic_DNA"/>
</dbReference>
<dbReference type="Pfam" id="PF13649">
    <property type="entry name" value="Methyltransf_25"/>
    <property type="match status" value="1"/>
</dbReference>
<evidence type="ECO:0000256" key="2">
    <source>
        <dbReference type="ARBA" id="ARBA00022679"/>
    </source>
</evidence>
<gene>
    <name evidence="4" type="ORF">NZH93_32345</name>
</gene>
<feature type="domain" description="Methyltransferase" evidence="3">
    <location>
        <begin position="40"/>
        <end position="117"/>
    </location>
</feature>